<dbReference type="RefSeq" id="WP_096466257.1">
    <property type="nucleotide sequence ID" value="NZ_AP017312.1"/>
</dbReference>
<reference evidence="2 3" key="1">
    <citation type="submission" date="2015-12" db="EMBL/GenBank/DDBJ databases">
        <title>Genome sequence of Aneurinibacillus soli.</title>
        <authorList>
            <person name="Lee J.S."/>
            <person name="Lee K.C."/>
            <person name="Kim K.K."/>
            <person name="Lee B.W."/>
        </authorList>
    </citation>
    <scope>NUCLEOTIDE SEQUENCE [LARGE SCALE GENOMIC DNA]</scope>
    <source>
        <strain evidence="2 3">CB4</strain>
    </source>
</reference>
<dbReference type="AlphaFoldDB" id="A0A0U5BC61"/>
<organism evidence="2 3">
    <name type="scientific">Aneurinibacillus soli</name>
    <dbReference type="NCBI Taxonomy" id="1500254"/>
    <lineage>
        <taxon>Bacteria</taxon>
        <taxon>Bacillati</taxon>
        <taxon>Bacillota</taxon>
        <taxon>Bacilli</taxon>
        <taxon>Bacillales</taxon>
        <taxon>Paenibacillaceae</taxon>
        <taxon>Aneurinibacillus group</taxon>
        <taxon>Aneurinibacillus</taxon>
    </lineage>
</organism>
<gene>
    <name evidence="2" type="ORF">CB4_02682</name>
</gene>
<dbReference type="EMBL" id="AP017312">
    <property type="protein sequence ID" value="BAU28508.1"/>
    <property type="molecule type" value="Genomic_DNA"/>
</dbReference>
<evidence type="ECO:0000256" key="1">
    <source>
        <dbReference type="SAM" id="MobiDB-lite"/>
    </source>
</evidence>
<feature type="region of interest" description="Disordered" evidence="1">
    <location>
        <begin position="71"/>
        <end position="111"/>
    </location>
</feature>
<accession>A0A0U5BC61</accession>
<dbReference type="KEGG" id="asoc:CB4_02682"/>
<proteinExistence type="predicted"/>
<feature type="region of interest" description="Disordered" evidence="1">
    <location>
        <begin position="1"/>
        <end position="22"/>
    </location>
</feature>
<dbReference type="Proteomes" id="UP000217696">
    <property type="component" value="Chromosome"/>
</dbReference>
<protein>
    <submittedName>
        <fullName evidence="2">Uncharacterized protein</fullName>
    </submittedName>
</protein>
<feature type="compositionally biased region" description="Polar residues" evidence="1">
    <location>
        <begin position="1"/>
        <end position="17"/>
    </location>
</feature>
<name>A0A0U5BC61_9BACL</name>
<feature type="compositionally biased region" description="Basic and acidic residues" evidence="1">
    <location>
        <begin position="71"/>
        <end position="102"/>
    </location>
</feature>
<sequence>MKVSMDSRTLSALLSPQKNEKERVTEIQKRIEEIDKEIEAIRKNSSINPKQKVRMISQLYMEKIKLMEELRRKKDSSDQKERKMEHPHAKPIRERQIADDPNKPIAIDFQA</sequence>
<dbReference type="OrthoDB" id="9930459at2"/>
<evidence type="ECO:0000313" key="3">
    <source>
        <dbReference type="Proteomes" id="UP000217696"/>
    </source>
</evidence>
<evidence type="ECO:0000313" key="2">
    <source>
        <dbReference type="EMBL" id="BAU28508.1"/>
    </source>
</evidence>
<keyword evidence="3" id="KW-1185">Reference proteome</keyword>